<evidence type="ECO:0000256" key="1">
    <source>
        <dbReference type="SAM" id="SignalP"/>
    </source>
</evidence>
<dbReference type="SMART" id="SM00239">
    <property type="entry name" value="C2"/>
    <property type="match status" value="1"/>
</dbReference>
<organism evidence="3 4">
    <name type="scientific">Dillenia turbinata</name>
    <dbReference type="NCBI Taxonomy" id="194707"/>
    <lineage>
        <taxon>Eukaryota</taxon>
        <taxon>Viridiplantae</taxon>
        <taxon>Streptophyta</taxon>
        <taxon>Embryophyta</taxon>
        <taxon>Tracheophyta</taxon>
        <taxon>Spermatophyta</taxon>
        <taxon>Magnoliopsida</taxon>
        <taxon>eudicotyledons</taxon>
        <taxon>Gunneridae</taxon>
        <taxon>Pentapetalae</taxon>
        <taxon>Dilleniales</taxon>
        <taxon>Dilleniaceae</taxon>
        <taxon>Dillenia</taxon>
    </lineage>
</organism>
<gene>
    <name evidence="3" type="ORF">RJ641_016084</name>
</gene>
<dbReference type="InterPro" id="IPR035892">
    <property type="entry name" value="C2_domain_sf"/>
</dbReference>
<comment type="caution">
    <text evidence="3">The sequence shown here is derived from an EMBL/GenBank/DDBJ whole genome shotgun (WGS) entry which is preliminary data.</text>
</comment>
<dbReference type="EMBL" id="JBAMMX010000021">
    <property type="protein sequence ID" value="KAK6920180.1"/>
    <property type="molecule type" value="Genomic_DNA"/>
</dbReference>
<dbReference type="CDD" id="cd04051">
    <property type="entry name" value="C2_SRC2_like"/>
    <property type="match status" value="1"/>
</dbReference>
<dbReference type="AlphaFoldDB" id="A0AAN8UR45"/>
<dbReference type="Proteomes" id="UP001370490">
    <property type="component" value="Unassembled WGS sequence"/>
</dbReference>
<sequence>MAFAAANLLLEITVISAENLRFNKKSPVKKNTYVTVKTTESKLQTTSMDREGGSYPIWNQKLMIDMAGHVKYLTLDVQCKNSMGNRKIGKALIPVSDFMGGFWPENYLHFLSYRLRDENGERNGIINISVRVKQATAMVAPPRSQHSWAAIGVPAGARGNWETVTGVPIW</sequence>
<evidence type="ECO:0000313" key="3">
    <source>
        <dbReference type="EMBL" id="KAK6920180.1"/>
    </source>
</evidence>
<keyword evidence="1" id="KW-0732">Signal</keyword>
<dbReference type="PROSITE" id="PS50004">
    <property type="entry name" value="C2"/>
    <property type="match status" value="1"/>
</dbReference>
<feature type="signal peptide" evidence="1">
    <location>
        <begin position="1"/>
        <end position="17"/>
    </location>
</feature>
<dbReference type="PANTHER" id="PTHR32246">
    <property type="entry name" value="INGRESSION PROTEIN FIC1"/>
    <property type="match status" value="1"/>
</dbReference>
<dbReference type="Pfam" id="PF00168">
    <property type="entry name" value="C2"/>
    <property type="match status" value="1"/>
</dbReference>
<keyword evidence="4" id="KW-1185">Reference proteome</keyword>
<dbReference type="SUPFAM" id="SSF49562">
    <property type="entry name" value="C2 domain (Calcium/lipid-binding domain, CaLB)"/>
    <property type="match status" value="1"/>
</dbReference>
<dbReference type="InterPro" id="IPR000008">
    <property type="entry name" value="C2_dom"/>
</dbReference>
<reference evidence="3 4" key="1">
    <citation type="submission" date="2023-12" db="EMBL/GenBank/DDBJ databases">
        <title>A high-quality genome assembly for Dillenia turbinata (Dilleniales).</title>
        <authorList>
            <person name="Chanderbali A."/>
        </authorList>
    </citation>
    <scope>NUCLEOTIDE SEQUENCE [LARGE SCALE GENOMIC DNA]</scope>
    <source>
        <strain evidence="3">LSX21</strain>
        <tissue evidence="3">Leaf</tissue>
    </source>
</reference>
<protein>
    <submittedName>
        <fullName evidence="3">C2 domain</fullName>
    </submittedName>
</protein>
<dbReference type="PANTHER" id="PTHR32246:SF17">
    <property type="entry name" value="BON1-ASSOCIATED PROTEIN 2"/>
    <property type="match status" value="1"/>
</dbReference>
<dbReference type="InterPro" id="IPR044750">
    <property type="entry name" value="C2_SRC2/BAP"/>
</dbReference>
<accession>A0AAN8UR45</accession>
<proteinExistence type="predicted"/>
<evidence type="ECO:0000313" key="4">
    <source>
        <dbReference type="Proteomes" id="UP001370490"/>
    </source>
</evidence>
<evidence type="ECO:0000259" key="2">
    <source>
        <dbReference type="PROSITE" id="PS50004"/>
    </source>
</evidence>
<feature type="domain" description="C2" evidence="2">
    <location>
        <begin position="1"/>
        <end position="108"/>
    </location>
</feature>
<dbReference type="GO" id="GO:0006952">
    <property type="term" value="P:defense response"/>
    <property type="evidence" value="ECO:0007669"/>
    <property type="project" value="InterPro"/>
</dbReference>
<dbReference type="Gene3D" id="2.60.40.150">
    <property type="entry name" value="C2 domain"/>
    <property type="match status" value="1"/>
</dbReference>
<feature type="chain" id="PRO_5042991935" evidence="1">
    <location>
        <begin position="18"/>
        <end position="170"/>
    </location>
</feature>
<name>A0AAN8UR45_9MAGN</name>